<comment type="function">
    <text evidence="5">Catalyzes the phosphorylation of the 3'-hydroxyl group of dephosphocoenzyme A to form coenzyme A.</text>
</comment>
<reference evidence="7 8" key="1">
    <citation type="submission" date="2019-03" db="EMBL/GenBank/DDBJ databases">
        <title>Genomic Encyclopedia of Type Strains, Phase IV (KMG-IV): sequencing the most valuable type-strain genomes for metagenomic binning, comparative biology and taxonomic classification.</title>
        <authorList>
            <person name="Goeker M."/>
        </authorList>
    </citation>
    <scope>NUCLEOTIDE SEQUENCE [LARGE SCALE GENOMIC DNA]</scope>
    <source>
        <strain evidence="7 8">DSM 28231</strain>
    </source>
</reference>
<evidence type="ECO:0000256" key="1">
    <source>
        <dbReference type="ARBA" id="ARBA00009018"/>
    </source>
</evidence>
<evidence type="ECO:0000256" key="4">
    <source>
        <dbReference type="ARBA" id="ARBA00022993"/>
    </source>
</evidence>
<comment type="caution">
    <text evidence="7">The sequence shown here is derived from an EMBL/GenBank/DDBJ whole genome shotgun (WGS) entry which is preliminary data.</text>
</comment>
<keyword evidence="5" id="KW-0808">Transferase</keyword>
<dbReference type="SUPFAM" id="SSF52540">
    <property type="entry name" value="P-loop containing nucleoside triphosphate hydrolases"/>
    <property type="match status" value="1"/>
</dbReference>
<dbReference type="GO" id="GO:0005737">
    <property type="term" value="C:cytoplasm"/>
    <property type="evidence" value="ECO:0007669"/>
    <property type="project" value="UniProtKB-SubCell"/>
</dbReference>
<evidence type="ECO:0000256" key="6">
    <source>
        <dbReference type="NCBIfam" id="TIGR00152"/>
    </source>
</evidence>
<evidence type="ECO:0000313" key="7">
    <source>
        <dbReference type="EMBL" id="TCP12936.1"/>
    </source>
</evidence>
<dbReference type="AlphaFoldDB" id="A0A4R2N0L9"/>
<gene>
    <name evidence="5" type="primary">coaE</name>
    <name evidence="7" type="ORF">EV697_103245</name>
</gene>
<dbReference type="Pfam" id="PF01121">
    <property type="entry name" value="CoaE"/>
    <property type="match status" value="1"/>
</dbReference>
<organism evidence="7 8">
    <name type="scientific">Bisgaardia hudsonensis</name>
    <dbReference type="NCBI Taxonomy" id="109472"/>
    <lineage>
        <taxon>Bacteria</taxon>
        <taxon>Pseudomonadati</taxon>
        <taxon>Pseudomonadota</taxon>
        <taxon>Gammaproteobacteria</taxon>
        <taxon>Pasteurellales</taxon>
        <taxon>Pasteurellaceae</taxon>
        <taxon>Bisgaardia</taxon>
    </lineage>
</organism>
<dbReference type="Proteomes" id="UP000294841">
    <property type="component" value="Unassembled WGS sequence"/>
</dbReference>
<keyword evidence="5 7" id="KW-0418">Kinase</keyword>
<comment type="pathway">
    <text evidence="5">Cofactor biosynthesis; coenzyme A biosynthesis; CoA from (R)-pantothenate: step 5/5.</text>
</comment>
<dbReference type="RefSeq" id="WP_132023666.1">
    <property type="nucleotide sequence ID" value="NZ_CP016605.1"/>
</dbReference>
<sequence>MSYVVGLTGGIGSGKSTIAKFFAELGVPIVDADIVARKVVAKGSGLLKEIVDHFGQQVLLESEELDRSTLRALIFNDEKEKQWLNNLLHPAIREEMLRELRSQDYPYVLFVVPLLIENGLTDFCNSILVVDVAPEIQIKRASQRDKNKEELIKKIIASQVTRDERLSWATEIVRNDLDLSKNLSVIKQKVLELHQIYLEKATTLK</sequence>
<keyword evidence="8" id="KW-1185">Reference proteome</keyword>
<accession>A0A4R2N0L9</accession>
<dbReference type="PANTHER" id="PTHR10695">
    <property type="entry name" value="DEPHOSPHO-COA KINASE-RELATED"/>
    <property type="match status" value="1"/>
</dbReference>
<comment type="similarity">
    <text evidence="1 5">Belongs to the CoaE family.</text>
</comment>
<comment type="subcellular location">
    <subcellularLocation>
        <location evidence="5">Cytoplasm</location>
    </subcellularLocation>
</comment>
<dbReference type="InterPro" id="IPR027417">
    <property type="entry name" value="P-loop_NTPase"/>
</dbReference>
<dbReference type="OrthoDB" id="9812943at2"/>
<evidence type="ECO:0000256" key="3">
    <source>
        <dbReference type="ARBA" id="ARBA00022840"/>
    </source>
</evidence>
<evidence type="ECO:0000256" key="2">
    <source>
        <dbReference type="ARBA" id="ARBA00022741"/>
    </source>
</evidence>
<protein>
    <recommendedName>
        <fullName evidence="5 6">Dephospho-CoA kinase</fullName>
        <ecNumber evidence="5 6">2.7.1.24</ecNumber>
    </recommendedName>
    <alternativeName>
        <fullName evidence="5">Dephosphocoenzyme A kinase</fullName>
    </alternativeName>
</protein>
<comment type="catalytic activity">
    <reaction evidence="5">
        <text>3'-dephospho-CoA + ATP = ADP + CoA + H(+)</text>
        <dbReference type="Rhea" id="RHEA:18245"/>
        <dbReference type="ChEBI" id="CHEBI:15378"/>
        <dbReference type="ChEBI" id="CHEBI:30616"/>
        <dbReference type="ChEBI" id="CHEBI:57287"/>
        <dbReference type="ChEBI" id="CHEBI:57328"/>
        <dbReference type="ChEBI" id="CHEBI:456216"/>
        <dbReference type="EC" id="2.7.1.24"/>
    </reaction>
</comment>
<dbReference type="EC" id="2.7.1.24" evidence="5 6"/>
<evidence type="ECO:0000313" key="8">
    <source>
        <dbReference type="Proteomes" id="UP000294841"/>
    </source>
</evidence>
<evidence type="ECO:0000256" key="5">
    <source>
        <dbReference type="HAMAP-Rule" id="MF_00376"/>
    </source>
</evidence>
<dbReference type="CDD" id="cd02022">
    <property type="entry name" value="DPCK"/>
    <property type="match status" value="1"/>
</dbReference>
<dbReference type="NCBIfam" id="TIGR00152">
    <property type="entry name" value="dephospho-CoA kinase"/>
    <property type="match status" value="1"/>
</dbReference>
<dbReference type="PROSITE" id="PS51219">
    <property type="entry name" value="DPCK"/>
    <property type="match status" value="1"/>
</dbReference>
<dbReference type="HAMAP" id="MF_00376">
    <property type="entry name" value="Dephospho_CoA_kinase"/>
    <property type="match status" value="1"/>
</dbReference>
<keyword evidence="4 5" id="KW-0173">Coenzyme A biosynthesis</keyword>
<dbReference type="InterPro" id="IPR001977">
    <property type="entry name" value="Depp_CoAkinase"/>
</dbReference>
<name>A0A4R2N0L9_9PAST</name>
<keyword evidence="3 5" id="KW-0067">ATP-binding</keyword>
<keyword evidence="2 5" id="KW-0547">Nucleotide-binding</keyword>
<feature type="binding site" evidence="5">
    <location>
        <begin position="12"/>
        <end position="17"/>
    </location>
    <ligand>
        <name>ATP</name>
        <dbReference type="ChEBI" id="CHEBI:30616"/>
    </ligand>
</feature>
<dbReference type="UniPathway" id="UPA00241">
    <property type="reaction ID" value="UER00356"/>
</dbReference>
<dbReference type="PANTHER" id="PTHR10695:SF46">
    <property type="entry name" value="BIFUNCTIONAL COENZYME A SYNTHASE-RELATED"/>
    <property type="match status" value="1"/>
</dbReference>
<keyword evidence="5" id="KW-0963">Cytoplasm</keyword>
<dbReference type="Gene3D" id="3.40.50.300">
    <property type="entry name" value="P-loop containing nucleotide triphosphate hydrolases"/>
    <property type="match status" value="1"/>
</dbReference>
<dbReference type="GO" id="GO:0004140">
    <property type="term" value="F:dephospho-CoA kinase activity"/>
    <property type="evidence" value="ECO:0007669"/>
    <property type="project" value="UniProtKB-UniRule"/>
</dbReference>
<dbReference type="GO" id="GO:0005524">
    <property type="term" value="F:ATP binding"/>
    <property type="evidence" value="ECO:0007669"/>
    <property type="project" value="UniProtKB-UniRule"/>
</dbReference>
<dbReference type="EMBL" id="SLXI01000003">
    <property type="protein sequence ID" value="TCP12936.1"/>
    <property type="molecule type" value="Genomic_DNA"/>
</dbReference>
<dbReference type="GO" id="GO:0015937">
    <property type="term" value="P:coenzyme A biosynthetic process"/>
    <property type="evidence" value="ECO:0007669"/>
    <property type="project" value="UniProtKB-UniRule"/>
</dbReference>
<proteinExistence type="inferred from homology"/>